<evidence type="ECO:0000256" key="1">
    <source>
        <dbReference type="SAM" id="MobiDB-lite"/>
    </source>
</evidence>
<evidence type="ECO:0000313" key="2">
    <source>
        <dbReference type="EMBL" id="OAA68116.1"/>
    </source>
</evidence>
<organism evidence="2 3">
    <name type="scientific">Niveomyces insectorum RCEF 264</name>
    <dbReference type="NCBI Taxonomy" id="1081102"/>
    <lineage>
        <taxon>Eukaryota</taxon>
        <taxon>Fungi</taxon>
        <taxon>Dikarya</taxon>
        <taxon>Ascomycota</taxon>
        <taxon>Pezizomycotina</taxon>
        <taxon>Sordariomycetes</taxon>
        <taxon>Hypocreomycetidae</taxon>
        <taxon>Hypocreales</taxon>
        <taxon>Cordycipitaceae</taxon>
        <taxon>Niveomyces</taxon>
    </lineage>
</organism>
<dbReference type="EMBL" id="AZHD01000001">
    <property type="protein sequence ID" value="OAA68116.1"/>
    <property type="molecule type" value="Genomic_DNA"/>
</dbReference>
<feature type="region of interest" description="Disordered" evidence="1">
    <location>
        <begin position="258"/>
        <end position="291"/>
    </location>
</feature>
<evidence type="ECO:0000313" key="3">
    <source>
        <dbReference type="Proteomes" id="UP000076874"/>
    </source>
</evidence>
<accession>A0A168A109</accession>
<feature type="compositionally biased region" description="Polar residues" evidence="1">
    <location>
        <begin position="262"/>
        <end position="276"/>
    </location>
</feature>
<name>A0A168A109_9HYPO</name>
<comment type="caution">
    <text evidence="2">The sequence shown here is derived from an EMBL/GenBank/DDBJ whole genome shotgun (WGS) entry which is preliminary data.</text>
</comment>
<proteinExistence type="predicted"/>
<reference evidence="2 3" key="1">
    <citation type="journal article" date="2016" name="Genome Biol. Evol.">
        <title>Divergent and convergent evolution of fungal pathogenicity.</title>
        <authorList>
            <person name="Shang Y."/>
            <person name="Xiao G."/>
            <person name="Zheng P."/>
            <person name="Cen K."/>
            <person name="Zhan S."/>
            <person name="Wang C."/>
        </authorList>
    </citation>
    <scope>NUCLEOTIDE SEQUENCE [LARGE SCALE GENOMIC DNA]</scope>
    <source>
        <strain evidence="2 3">RCEF 264</strain>
    </source>
</reference>
<gene>
    <name evidence="2" type="ORF">SPI_00311</name>
</gene>
<dbReference type="Proteomes" id="UP000076874">
    <property type="component" value="Unassembled WGS sequence"/>
</dbReference>
<feature type="region of interest" description="Disordered" evidence="1">
    <location>
        <begin position="1"/>
        <end position="22"/>
    </location>
</feature>
<keyword evidence="3" id="KW-1185">Reference proteome</keyword>
<sequence length="317" mass="33700">MSDTSDYTIVSPSPEMDTTSSRTVMDQAADEIEDVIHVIRYSLTTTYETGKAVELSYLQSEDHADGLSDADGSRYSHNEDAAKQCGLCDAKECLAVLTAFQKALAALHDDNHTEIVNLLVESISEATATLVNVGEKYKDFSETNAVRAARTEALLIKCEAHVLRRATQSLSCSEPARAALRRTAVRDAFLTALSYVGYEHLHVARQSATTLRKLLSTYARSVTAVPETASALATVYCVYAESVISELDGGGKNTADAGKTTAVGSRNGNAPDSTNIPDAGKTTAMTSGNENAAGQGVSTWCVSSLLPVLRGSNYGGR</sequence>
<dbReference type="AlphaFoldDB" id="A0A168A109"/>
<protein>
    <submittedName>
        <fullName evidence="2">Uncharacterized protein</fullName>
    </submittedName>
</protein>